<dbReference type="EMBL" id="FNBS01000019">
    <property type="protein sequence ID" value="SDF65034.1"/>
    <property type="molecule type" value="Genomic_DNA"/>
</dbReference>
<proteinExistence type="predicted"/>
<evidence type="ECO:0000313" key="1">
    <source>
        <dbReference type="EMBL" id="SDF65034.1"/>
    </source>
</evidence>
<dbReference type="RefSeq" id="WP_074592435.1">
    <property type="nucleotide sequence ID" value="NZ_FNBS01000019.1"/>
</dbReference>
<gene>
    <name evidence="1" type="ORF">SAMN04244560_01020</name>
</gene>
<accession>A0A1G7MTF6</accession>
<sequence>MLRSAINQYTTVFENIIKRVIKIDENIEKYIGKEAADQLRRFYKEDFTTNLEIAPEQTVDTLILKKKQTINGIKI</sequence>
<evidence type="ECO:0000313" key="2">
    <source>
        <dbReference type="Proteomes" id="UP000183404"/>
    </source>
</evidence>
<name>A0A1G7MTF6_THETY</name>
<protein>
    <submittedName>
        <fullName evidence="1">Uncharacterized protein</fullName>
    </submittedName>
</protein>
<dbReference type="Proteomes" id="UP000183404">
    <property type="component" value="Unassembled WGS sequence"/>
</dbReference>
<organism evidence="1 2">
    <name type="scientific">Thermoanaerobacter thermohydrosulfuricus</name>
    <name type="common">Clostridium thermohydrosulfuricum</name>
    <dbReference type="NCBI Taxonomy" id="1516"/>
    <lineage>
        <taxon>Bacteria</taxon>
        <taxon>Bacillati</taxon>
        <taxon>Bacillota</taxon>
        <taxon>Clostridia</taxon>
        <taxon>Thermoanaerobacterales</taxon>
        <taxon>Thermoanaerobacteraceae</taxon>
        <taxon>Thermoanaerobacter</taxon>
    </lineage>
</organism>
<dbReference type="AlphaFoldDB" id="A0A1G7MTF6"/>
<reference evidence="1 2" key="1">
    <citation type="submission" date="2016-10" db="EMBL/GenBank/DDBJ databases">
        <authorList>
            <person name="de Groot N.N."/>
        </authorList>
    </citation>
    <scope>NUCLEOTIDE SEQUENCE [LARGE SCALE GENOMIC DNA]</scope>
    <source>
        <strain evidence="1 2">DSM 569</strain>
    </source>
</reference>